<dbReference type="AlphaFoldDB" id="A0A7K1V3C3"/>
<protein>
    <submittedName>
        <fullName evidence="2">Serine hydrolase</fullName>
    </submittedName>
</protein>
<dbReference type="SUPFAM" id="SSF56601">
    <property type="entry name" value="beta-lactamase/transpeptidase-like"/>
    <property type="match status" value="1"/>
</dbReference>
<gene>
    <name evidence="2" type="ORF">GPX89_28140</name>
</gene>
<dbReference type="InterPro" id="IPR052907">
    <property type="entry name" value="Beta-lactamase/esterase"/>
</dbReference>
<dbReference type="Pfam" id="PF00144">
    <property type="entry name" value="Beta-lactamase"/>
    <property type="match status" value="1"/>
</dbReference>
<dbReference type="RefSeq" id="WP_157390743.1">
    <property type="nucleotide sequence ID" value="NZ_WRPP01000006.1"/>
</dbReference>
<name>A0A7K1V3C3_9NOCA</name>
<dbReference type="PANTHER" id="PTHR43319:SF3">
    <property type="entry name" value="BETA-LACTAMASE-RELATED DOMAIN-CONTAINING PROTEIN"/>
    <property type="match status" value="1"/>
</dbReference>
<feature type="domain" description="Beta-lactamase-related" evidence="1">
    <location>
        <begin position="32"/>
        <end position="384"/>
    </location>
</feature>
<dbReference type="Gene3D" id="3.40.710.10">
    <property type="entry name" value="DD-peptidase/beta-lactamase superfamily"/>
    <property type="match status" value="1"/>
</dbReference>
<dbReference type="GO" id="GO:0016787">
    <property type="term" value="F:hydrolase activity"/>
    <property type="evidence" value="ECO:0007669"/>
    <property type="project" value="UniProtKB-KW"/>
</dbReference>
<dbReference type="InterPro" id="IPR001466">
    <property type="entry name" value="Beta-lactam-related"/>
</dbReference>
<proteinExistence type="predicted"/>
<dbReference type="EMBL" id="WRPP01000006">
    <property type="protein sequence ID" value="MVU81104.1"/>
    <property type="molecule type" value="Genomic_DNA"/>
</dbReference>
<reference evidence="2 3" key="1">
    <citation type="submission" date="2019-12" db="EMBL/GenBank/DDBJ databases">
        <title>Nocardia sp. nov. ET3-3 isolated from soil.</title>
        <authorList>
            <person name="Kanchanasin P."/>
            <person name="Tanasupawat S."/>
            <person name="Yuki M."/>
            <person name="Kudo T."/>
        </authorList>
    </citation>
    <scope>NUCLEOTIDE SEQUENCE [LARGE SCALE GENOMIC DNA]</scope>
    <source>
        <strain evidence="2 3">ET3-3</strain>
    </source>
</reference>
<dbReference type="Proteomes" id="UP000466794">
    <property type="component" value="Unassembled WGS sequence"/>
</dbReference>
<sequence>MIASRSDSHRGGGEATGGRNVAGFCADEFDAVRAAFTEQVETGAELGASVCVTVEGETVVDLWGGYADLEKTVPWGADTLVNTFSITKTMVALSALLLVERGELDVHQKVAHYWPEFAANGKADIEVRHLLSHTSGVSGWEAPIVLADIYDTDASTDRLAAQAPWWEPGTASGYHAMNYGHLVGALVKRITGRPLGRFFAEELARPLAADFHIGTPAADLGRIATLVPPELPEFDPSLLPQDSVMFKTLFQPLLDFAECGTAQWQRAELGGMGGHGNARSIARLQSLISNGGELDGRKFLSDKTIDLIFERQSDGLDLAIMLPLRFGIGYGLPQAQTAPHVPDGRVCWWAGLGGAFVVNDLDHRVTFAYAMNRMAPGLIGSDRADAYLKSTFDVVRGWA</sequence>
<dbReference type="InterPro" id="IPR012338">
    <property type="entry name" value="Beta-lactam/transpept-like"/>
</dbReference>
<accession>A0A7K1V3C3</accession>
<keyword evidence="2" id="KW-0378">Hydrolase</keyword>
<evidence type="ECO:0000313" key="3">
    <source>
        <dbReference type="Proteomes" id="UP000466794"/>
    </source>
</evidence>
<evidence type="ECO:0000259" key="1">
    <source>
        <dbReference type="Pfam" id="PF00144"/>
    </source>
</evidence>
<evidence type="ECO:0000313" key="2">
    <source>
        <dbReference type="EMBL" id="MVU81104.1"/>
    </source>
</evidence>
<keyword evidence="3" id="KW-1185">Reference proteome</keyword>
<organism evidence="2 3">
    <name type="scientific">Nocardia terrae</name>
    <dbReference type="NCBI Taxonomy" id="2675851"/>
    <lineage>
        <taxon>Bacteria</taxon>
        <taxon>Bacillati</taxon>
        <taxon>Actinomycetota</taxon>
        <taxon>Actinomycetes</taxon>
        <taxon>Mycobacteriales</taxon>
        <taxon>Nocardiaceae</taxon>
        <taxon>Nocardia</taxon>
    </lineage>
</organism>
<dbReference type="PANTHER" id="PTHR43319">
    <property type="entry name" value="BETA-LACTAMASE-RELATED"/>
    <property type="match status" value="1"/>
</dbReference>
<comment type="caution">
    <text evidence="2">The sequence shown here is derived from an EMBL/GenBank/DDBJ whole genome shotgun (WGS) entry which is preliminary data.</text>
</comment>